<protein>
    <submittedName>
        <fullName evidence="1">O-methyltransferase</fullName>
        <ecNumber evidence="1">2.1.1.-</ecNumber>
    </submittedName>
</protein>
<dbReference type="SUPFAM" id="SSF53335">
    <property type="entry name" value="S-adenosyl-L-methionine-dependent methyltransferases"/>
    <property type="match status" value="1"/>
</dbReference>
<proteinExistence type="predicted"/>
<dbReference type="Gene3D" id="3.40.50.150">
    <property type="entry name" value="Vaccinia Virus protein VP39"/>
    <property type="match status" value="1"/>
</dbReference>
<reference evidence="2" key="1">
    <citation type="journal article" date="2019" name="Int. J. Syst. Evol. Microbiol.">
        <title>The Global Catalogue of Microorganisms (GCM) 10K type strain sequencing project: providing services to taxonomists for standard genome sequencing and annotation.</title>
        <authorList>
            <consortium name="The Broad Institute Genomics Platform"/>
            <consortium name="The Broad Institute Genome Sequencing Center for Infectious Disease"/>
            <person name="Wu L."/>
            <person name="Ma J."/>
        </authorList>
    </citation>
    <scope>NUCLEOTIDE SEQUENCE [LARGE SCALE GENOMIC DNA]</scope>
    <source>
        <strain evidence="2">CCTCC AB 2017081</strain>
    </source>
</reference>
<dbReference type="GO" id="GO:0008168">
    <property type="term" value="F:methyltransferase activity"/>
    <property type="evidence" value="ECO:0007669"/>
    <property type="project" value="UniProtKB-KW"/>
</dbReference>
<dbReference type="Proteomes" id="UP001595803">
    <property type="component" value="Unassembled WGS sequence"/>
</dbReference>
<accession>A0ABV7ZGI8</accession>
<dbReference type="PANTHER" id="PTHR43167">
    <property type="entry name" value="PUTATIVE (AFU_ORTHOLOGUE AFUA_6G01830)-RELATED"/>
    <property type="match status" value="1"/>
</dbReference>
<keyword evidence="1" id="KW-0808">Transferase</keyword>
<evidence type="ECO:0000313" key="2">
    <source>
        <dbReference type="Proteomes" id="UP001595803"/>
    </source>
</evidence>
<sequence length="171" mass="18508">MIDTAPFRHTAARLGFDASGDAATSAILRTLAASKPAGRMLELGTGVGFGTAHLLAGMDRAARNLLGTDPRVTFTVQDGTDWLHAHQGQHDDLIFADTWPGKFWTLDETLSLLAPGGIYVIDDLLPQANWPDGHQEKVDALRADLNSLTDLHCAFLDDATGLMLCTRIRKE</sequence>
<dbReference type="GO" id="GO:0032259">
    <property type="term" value="P:methylation"/>
    <property type="evidence" value="ECO:0007669"/>
    <property type="project" value="UniProtKB-KW"/>
</dbReference>
<name>A0ABV7ZGI8_9DEIO</name>
<organism evidence="1 2">
    <name type="scientific">Deinococcus rufus</name>
    <dbReference type="NCBI Taxonomy" id="2136097"/>
    <lineage>
        <taxon>Bacteria</taxon>
        <taxon>Thermotogati</taxon>
        <taxon>Deinococcota</taxon>
        <taxon>Deinococci</taxon>
        <taxon>Deinococcales</taxon>
        <taxon>Deinococcaceae</taxon>
        <taxon>Deinococcus</taxon>
    </lineage>
</organism>
<dbReference type="InterPro" id="IPR029063">
    <property type="entry name" value="SAM-dependent_MTases_sf"/>
</dbReference>
<dbReference type="EC" id="2.1.1.-" evidence="1"/>
<comment type="caution">
    <text evidence="1">The sequence shown here is derived from an EMBL/GenBank/DDBJ whole genome shotgun (WGS) entry which is preliminary data.</text>
</comment>
<dbReference type="RefSeq" id="WP_322474491.1">
    <property type="nucleotide sequence ID" value="NZ_JBHRZG010000024.1"/>
</dbReference>
<gene>
    <name evidence="1" type="ORF">ACFOSB_21985</name>
</gene>
<dbReference type="PANTHER" id="PTHR43167:SF1">
    <property type="entry name" value="PUTATIVE (AFU_ORTHOLOGUE AFUA_6G01830)-RELATED"/>
    <property type="match status" value="1"/>
</dbReference>
<evidence type="ECO:0000313" key="1">
    <source>
        <dbReference type="EMBL" id="MFC3835543.1"/>
    </source>
</evidence>
<dbReference type="EMBL" id="JBHRZG010000024">
    <property type="protein sequence ID" value="MFC3835543.1"/>
    <property type="molecule type" value="Genomic_DNA"/>
</dbReference>
<keyword evidence="1" id="KW-0489">Methyltransferase</keyword>
<keyword evidence="2" id="KW-1185">Reference proteome</keyword>
<dbReference type="CDD" id="cd02440">
    <property type="entry name" value="AdoMet_MTases"/>
    <property type="match status" value="1"/>
</dbReference>